<dbReference type="PANTHER" id="PTHR38342:SF1">
    <property type="entry name" value="SLR5037 PROTEIN"/>
    <property type="match status" value="1"/>
</dbReference>
<sequence>MSYYIARTVPLDFEAAVSRTEEALKGEGFGIISRIDIQEALRSKIGAKFRPYTILGACNPTLAHQALQLEDKVGTMLPCNVVVQQTVSGETEVAAVDPVASMTAIDNPALKQAAEHVREKLEKAISSLA</sequence>
<evidence type="ECO:0000313" key="2">
    <source>
        <dbReference type="EMBL" id="TFI59740.1"/>
    </source>
</evidence>
<comment type="caution">
    <text evidence="2">The sequence shown here is derived from an EMBL/GenBank/DDBJ whole genome shotgun (WGS) entry which is preliminary data.</text>
</comment>
<gene>
    <name evidence="2" type="ORF">E2493_02555</name>
</gene>
<protein>
    <submittedName>
        <fullName evidence="2">DUF302 domain-containing protein</fullName>
    </submittedName>
</protein>
<dbReference type="SUPFAM" id="SSF103247">
    <property type="entry name" value="TT1751-like"/>
    <property type="match status" value="1"/>
</dbReference>
<feature type="domain" description="DUF302" evidence="1">
    <location>
        <begin position="35"/>
        <end position="98"/>
    </location>
</feature>
<dbReference type="EMBL" id="SPDV01000003">
    <property type="protein sequence ID" value="TFI59740.1"/>
    <property type="molecule type" value="Genomic_DNA"/>
</dbReference>
<accession>A0A4Y8ZUP7</accession>
<dbReference type="OrthoDB" id="9791067at2"/>
<dbReference type="Pfam" id="PF03625">
    <property type="entry name" value="DUF302"/>
    <property type="match status" value="1"/>
</dbReference>
<dbReference type="InterPro" id="IPR016796">
    <property type="entry name" value="UCP021774"/>
</dbReference>
<dbReference type="AlphaFoldDB" id="A0A4Y8ZUP7"/>
<name>A0A4Y8ZUP7_9SPHN</name>
<dbReference type="Proteomes" id="UP000298213">
    <property type="component" value="Unassembled WGS sequence"/>
</dbReference>
<evidence type="ECO:0000313" key="3">
    <source>
        <dbReference type="Proteomes" id="UP000298213"/>
    </source>
</evidence>
<organism evidence="2 3">
    <name type="scientific">Sphingomonas parva</name>
    <dbReference type="NCBI Taxonomy" id="2555898"/>
    <lineage>
        <taxon>Bacteria</taxon>
        <taxon>Pseudomonadati</taxon>
        <taxon>Pseudomonadota</taxon>
        <taxon>Alphaproteobacteria</taxon>
        <taxon>Sphingomonadales</taxon>
        <taxon>Sphingomonadaceae</taxon>
        <taxon>Sphingomonas</taxon>
    </lineage>
</organism>
<evidence type="ECO:0000259" key="1">
    <source>
        <dbReference type="Pfam" id="PF03625"/>
    </source>
</evidence>
<reference evidence="2 3" key="1">
    <citation type="submission" date="2019-03" db="EMBL/GenBank/DDBJ databases">
        <title>Genome sequence of Sphingomonas sp. 17J27-24.</title>
        <authorList>
            <person name="Kim M."/>
            <person name="Maeng S."/>
            <person name="Sathiyaraj S."/>
        </authorList>
    </citation>
    <scope>NUCLEOTIDE SEQUENCE [LARGE SCALE GENOMIC DNA]</scope>
    <source>
        <strain evidence="2 3">17J27-24</strain>
    </source>
</reference>
<dbReference type="RefSeq" id="WP_135083414.1">
    <property type="nucleotide sequence ID" value="NZ_SPDV01000003.1"/>
</dbReference>
<keyword evidence="3" id="KW-1185">Reference proteome</keyword>
<dbReference type="PIRSF" id="PIRSF021774">
    <property type="entry name" value="UCP021774"/>
    <property type="match status" value="1"/>
</dbReference>
<dbReference type="PANTHER" id="PTHR38342">
    <property type="entry name" value="SLR5037 PROTEIN"/>
    <property type="match status" value="1"/>
</dbReference>
<dbReference type="InterPro" id="IPR035923">
    <property type="entry name" value="TT1751-like_sf"/>
</dbReference>
<dbReference type="CDD" id="cd14797">
    <property type="entry name" value="DUF302"/>
    <property type="match status" value="1"/>
</dbReference>
<dbReference type="InterPro" id="IPR005180">
    <property type="entry name" value="DUF302"/>
</dbReference>
<proteinExistence type="predicted"/>
<dbReference type="Gene3D" id="3.30.310.70">
    <property type="entry name" value="TT1751-like domain"/>
    <property type="match status" value="1"/>
</dbReference>